<dbReference type="Pfam" id="PF18766">
    <property type="entry name" value="SWI2_SNF2"/>
    <property type="match status" value="1"/>
</dbReference>
<dbReference type="InterPro" id="IPR004473">
    <property type="entry name" value="Restrct_endonuc_typeI_HsdR"/>
</dbReference>
<accession>A0ABQ4MH49</accession>
<organism evidence="13 14">
    <name type="scientific">Paenibacillus vini</name>
    <dbReference type="NCBI Taxonomy" id="1476024"/>
    <lineage>
        <taxon>Bacteria</taxon>
        <taxon>Bacillati</taxon>
        <taxon>Bacillota</taxon>
        <taxon>Bacilli</taxon>
        <taxon>Bacillales</taxon>
        <taxon>Paenibacillaceae</taxon>
        <taxon>Paenibacillus</taxon>
    </lineage>
</organism>
<comment type="caution">
    <text evidence="13">The sequence shown here is derived from an EMBL/GenBank/DDBJ whole genome shotgun (WGS) entry which is preliminary data.</text>
</comment>
<dbReference type="InterPro" id="IPR014001">
    <property type="entry name" value="Helicase_ATP-bd"/>
</dbReference>
<keyword evidence="9 11" id="KW-0067">ATP-binding</keyword>
<reference evidence="13 14" key="1">
    <citation type="submission" date="2021-03" db="EMBL/GenBank/DDBJ databases">
        <title>Antimicrobial resistance genes in bacteria isolated from Japanese honey, and their potential for conferring macrolide and lincosamide resistance in the American foulbrood pathogen Paenibacillus larvae.</title>
        <authorList>
            <person name="Okamoto M."/>
            <person name="Kumagai M."/>
            <person name="Kanamori H."/>
            <person name="Takamatsu D."/>
        </authorList>
    </citation>
    <scope>NUCLEOTIDE SEQUENCE [LARGE SCALE GENOMIC DNA]</scope>
    <source>
        <strain evidence="13 14">J42TS3</strain>
    </source>
</reference>
<dbReference type="NCBIfam" id="TIGR00348">
    <property type="entry name" value="hsdR"/>
    <property type="match status" value="1"/>
</dbReference>
<keyword evidence="13" id="KW-0347">Helicase</keyword>
<keyword evidence="10 11" id="KW-0238">DNA-binding</keyword>
<evidence type="ECO:0000256" key="4">
    <source>
        <dbReference type="ARBA" id="ARBA00022722"/>
    </source>
</evidence>
<evidence type="ECO:0000259" key="12">
    <source>
        <dbReference type="PROSITE" id="PS51192"/>
    </source>
</evidence>
<dbReference type="CDD" id="cd22332">
    <property type="entry name" value="HsdR_N"/>
    <property type="match status" value="1"/>
</dbReference>
<dbReference type="CDD" id="cd18030">
    <property type="entry name" value="DEXHc_RE_I_HsdR"/>
    <property type="match status" value="1"/>
</dbReference>
<dbReference type="InterPro" id="IPR027417">
    <property type="entry name" value="P-loop_NTPase"/>
</dbReference>
<evidence type="ECO:0000313" key="14">
    <source>
        <dbReference type="Proteomes" id="UP000679992"/>
    </source>
</evidence>
<dbReference type="EC" id="3.1.21.3" evidence="11"/>
<keyword evidence="4" id="KW-0540">Nuclease</keyword>
<feature type="domain" description="Helicase ATP-binding" evidence="12">
    <location>
        <begin position="297"/>
        <end position="458"/>
    </location>
</feature>
<comment type="similarity">
    <text evidence="2 11">Belongs to the HsdR family.</text>
</comment>
<gene>
    <name evidence="13" type="ORF">J42TS3_43540</name>
</gene>
<evidence type="ECO:0000256" key="9">
    <source>
        <dbReference type="ARBA" id="ARBA00022840"/>
    </source>
</evidence>
<dbReference type="GO" id="GO:0004386">
    <property type="term" value="F:helicase activity"/>
    <property type="evidence" value="ECO:0007669"/>
    <property type="project" value="UniProtKB-KW"/>
</dbReference>
<dbReference type="RefSeq" id="WP_213656316.1">
    <property type="nucleotide sequence ID" value="NZ_BOSL01000017.1"/>
</dbReference>
<dbReference type="Pfam" id="PF22679">
    <property type="entry name" value="T1R_D3-like"/>
    <property type="match status" value="1"/>
</dbReference>
<dbReference type="InterPro" id="IPR040980">
    <property type="entry name" value="SWI2_SNF2"/>
</dbReference>
<dbReference type="PANTHER" id="PTHR30195">
    <property type="entry name" value="TYPE I SITE-SPECIFIC DEOXYRIBONUCLEASE PROTEIN SUBUNIT M AND R"/>
    <property type="match status" value="1"/>
</dbReference>
<dbReference type="PROSITE" id="PS51192">
    <property type="entry name" value="HELICASE_ATP_BIND_1"/>
    <property type="match status" value="1"/>
</dbReference>
<proteinExistence type="inferred from homology"/>
<dbReference type="EMBL" id="BOSL01000017">
    <property type="protein sequence ID" value="GIP55319.1"/>
    <property type="molecule type" value="Genomic_DNA"/>
</dbReference>
<dbReference type="SUPFAM" id="SSF52540">
    <property type="entry name" value="P-loop containing nucleoside triphosphate hydrolases"/>
    <property type="match status" value="1"/>
</dbReference>
<keyword evidence="8 11" id="KW-0378">Hydrolase</keyword>
<dbReference type="Pfam" id="PF11867">
    <property type="entry name" value="T1RH-like_C"/>
    <property type="match status" value="1"/>
</dbReference>
<protein>
    <recommendedName>
        <fullName evidence="11">Type I restriction enzyme endonuclease subunit</fullName>
        <shortName evidence="11">R protein</shortName>
        <ecNumber evidence="11">3.1.21.3</ecNumber>
    </recommendedName>
    <alternativeName>
        <fullName evidence="11">Type-1 restriction enzyme R protein</fullName>
    </alternativeName>
</protein>
<evidence type="ECO:0000256" key="7">
    <source>
        <dbReference type="ARBA" id="ARBA00022759"/>
    </source>
</evidence>
<dbReference type="InterPro" id="IPR021810">
    <property type="entry name" value="T1RH-like_C"/>
</dbReference>
<evidence type="ECO:0000256" key="2">
    <source>
        <dbReference type="ARBA" id="ARBA00008598"/>
    </source>
</evidence>
<dbReference type="InterPro" id="IPR055180">
    <property type="entry name" value="HsdR_RecA-like_helicase_dom_2"/>
</dbReference>
<evidence type="ECO:0000256" key="10">
    <source>
        <dbReference type="ARBA" id="ARBA00023125"/>
    </source>
</evidence>
<evidence type="ECO:0000256" key="1">
    <source>
        <dbReference type="ARBA" id="ARBA00000851"/>
    </source>
</evidence>
<dbReference type="Gene3D" id="3.90.1570.50">
    <property type="match status" value="1"/>
</dbReference>
<dbReference type="Gene3D" id="3.40.50.300">
    <property type="entry name" value="P-loop containing nucleotide triphosphate hydrolases"/>
    <property type="match status" value="2"/>
</dbReference>
<dbReference type="CDD" id="cd18800">
    <property type="entry name" value="SF2_C_EcoR124I-like"/>
    <property type="match status" value="1"/>
</dbReference>
<evidence type="ECO:0000313" key="13">
    <source>
        <dbReference type="EMBL" id="GIP55319.1"/>
    </source>
</evidence>
<evidence type="ECO:0000256" key="5">
    <source>
        <dbReference type="ARBA" id="ARBA00022741"/>
    </source>
</evidence>
<dbReference type="PANTHER" id="PTHR30195:SF15">
    <property type="entry name" value="TYPE I RESTRICTION ENZYME HINDI ENDONUCLEASE SUBUNIT"/>
    <property type="match status" value="1"/>
</dbReference>
<keyword evidence="14" id="KW-1185">Reference proteome</keyword>
<evidence type="ECO:0000256" key="6">
    <source>
        <dbReference type="ARBA" id="ARBA00022747"/>
    </source>
</evidence>
<comment type="catalytic activity">
    <reaction evidence="1 11">
        <text>Endonucleolytic cleavage of DNA to give random double-stranded fragments with terminal 5'-phosphates, ATP is simultaneously hydrolyzed.</text>
        <dbReference type="EC" id="3.1.21.3"/>
    </reaction>
</comment>
<evidence type="ECO:0000256" key="3">
    <source>
        <dbReference type="ARBA" id="ARBA00011296"/>
    </source>
</evidence>
<evidence type="ECO:0000256" key="11">
    <source>
        <dbReference type="RuleBase" id="RU364115"/>
    </source>
</evidence>
<evidence type="ECO:0000256" key="8">
    <source>
        <dbReference type="ARBA" id="ARBA00022801"/>
    </source>
</evidence>
<name>A0ABQ4MH49_9BACL</name>
<dbReference type="InterPro" id="IPR007409">
    <property type="entry name" value="Restrct_endonuc_type1_HsdR_N"/>
</dbReference>
<dbReference type="InterPro" id="IPR051268">
    <property type="entry name" value="Type-I_R_enzyme_R_subunit"/>
</dbReference>
<dbReference type="Pfam" id="PF04313">
    <property type="entry name" value="HSDR_N"/>
    <property type="match status" value="1"/>
</dbReference>
<comment type="function">
    <text evidence="11">Subunit R is required for both nuclease and ATPase activities, but not for modification.</text>
</comment>
<keyword evidence="6 11" id="KW-0680">Restriction system</keyword>
<dbReference type="SMART" id="SM00487">
    <property type="entry name" value="DEXDc"/>
    <property type="match status" value="1"/>
</dbReference>
<keyword evidence="7" id="KW-0255">Endonuclease</keyword>
<keyword evidence="5 11" id="KW-0547">Nucleotide-binding</keyword>
<comment type="subunit">
    <text evidence="3 11">The type I restriction/modification system is composed of three polypeptides R, M and S.</text>
</comment>
<dbReference type="Proteomes" id="UP000679992">
    <property type="component" value="Unassembled WGS sequence"/>
</dbReference>
<sequence length="1044" mass="121772">MERPKSFDEMYISQQPALEVLQGLNYKILTPEQAQSMRGSFNEVLIKTVLEEKIKELNSYEYKGVTYRFSHNNIHQAIRDLDEPLTDGLVKTNEKIFETLMMGRSYTEFLPDGSKKSFTIHYIDWENIENNIFHVVEEFAVERMDGRGTVRPDVVLFVNGIPFVVIECKKASISMEQGISQMIRNQGKEYAPQLFKYVQIVMSTNKNETKYATCNTPKKFWSVWKEEKEEWLKELLDGTVRDRLPTMQDKNIISLFHPERLLELTYYFTLFDKDAKKVTRYQQYFAIKEIINTVQERDDSGNRQSGVIWHTQGSGKSLTMVMLAKYILTEMKEVNPKVVVVTDRVELDKQIHKTFKHTRLKANRATSGSHLVELINDNNADIVTTLVHKFDTASSKQKPIESKDIFVLVDESHRTQYGELHIKMKRVFPNACYLGFTGTPLMKQEKSTMIKFGKVIHTYTIADGVKDKAIVPLLYEGKMVDQTVNQKAIDTRLEMITRNLNEKQKDEVMKKWSQFERIASSNQRISMIAFDINQHFLDNYKTQGSQFKAMLATNSKIEAIRYFEAFEELGDLTCAVVISPPDQREGHEVVDEVSRDKVLNFWTRMMKRYGDEESYEDAVKEDFIDGDDIELIIVVDKLLTGFDAPRATVLYIDKPMKEHTLLQAIARVNRLYDGKDYGFIIDYRGLLDRLDQALEMYSGAGLENFDPKDLQGAIYDVISIIGSLRQYYSDLLHIFSSIKNKQDMEEYEVWLEDEERRQEFYGVLSKFGKNLGIALESEKIYNALPQEELTKYKTDLKFFQELRKAVKLRYSDTIDHKEYEAKMQKLMDHYISAEEVIRITNPVDILNEKAFEEELERLDSKRAKADAIRTRLTKSINTKWDENPAYYKKFSERIKEAIDAYKQQRISEAEYLQKMNSLKREYQQGEPVENYPDSIKKNSNAQAFYGVTKDIIKEQLASYDVTKGIKNGQNLSKELLAELALKMEGIIRAHTKVDWHDNMQVHNRIAQELDDLIFDFTKEHNVRLGFDQVDKIIEQIKTVALRRY</sequence>